<protein>
    <submittedName>
        <fullName evidence="2">Uncharacterized protein</fullName>
    </submittedName>
</protein>
<dbReference type="Proteomes" id="UP000199180">
    <property type="component" value="Unassembled WGS sequence"/>
</dbReference>
<dbReference type="EMBL" id="FOHO01000007">
    <property type="protein sequence ID" value="SET60870.1"/>
    <property type="molecule type" value="Genomic_DNA"/>
</dbReference>
<evidence type="ECO:0000313" key="2">
    <source>
        <dbReference type="EMBL" id="SET60870.1"/>
    </source>
</evidence>
<proteinExistence type="predicted"/>
<dbReference type="STRING" id="364199.SAMN04489858_10723"/>
<dbReference type="OrthoDB" id="7863585at2"/>
<dbReference type="AlphaFoldDB" id="A0A1I0FRQ0"/>
<name>A0A1I0FRQ0_9RHOB</name>
<gene>
    <name evidence="2" type="ORF">SAMN04489858_10723</name>
</gene>
<organism evidence="2 3">
    <name type="scientific">Paracoccus homiensis</name>
    <dbReference type="NCBI Taxonomy" id="364199"/>
    <lineage>
        <taxon>Bacteria</taxon>
        <taxon>Pseudomonadati</taxon>
        <taxon>Pseudomonadota</taxon>
        <taxon>Alphaproteobacteria</taxon>
        <taxon>Rhodobacterales</taxon>
        <taxon>Paracoccaceae</taxon>
        <taxon>Paracoccus</taxon>
    </lineage>
</organism>
<evidence type="ECO:0000256" key="1">
    <source>
        <dbReference type="SAM" id="MobiDB-lite"/>
    </source>
</evidence>
<evidence type="ECO:0000313" key="3">
    <source>
        <dbReference type="Proteomes" id="UP000199180"/>
    </source>
</evidence>
<keyword evidence="3" id="KW-1185">Reference proteome</keyword>
<reference evidence="2 3" key="1">
    <citation type="submission" date="2016-10" db="EMBL/GenBank/DDBJ databases">
        <authorList>
            <person name="de Groot N.N."/>
        </authorList>
    </citation>
    <scope>NUCLEOTIDE SEQUENCE [LARGE SCALE GENOMIC DNA]</scope>
    <source>
        <strain evidence="2 3">DSM 17862</strain>
    </source>
</reference>
<accession>A0A1I0FRQ0</accession>
<dbReference type="RefSeq" id="WP_090734831.1">
    <property type="nucleotide sequence ID" value="NZ_FOHO01000007.1"/>
</dbReference>
<sequence length="118" mass="12160">MTPLLRLSLILVLMLTGIGLGAARGTVQIGGRVVICTGEGVVTRQIPGAPAPVSHVCPDMALALMAGLAPEQPQPMARRGTTDIQFTLGDDHGHSRPVPSSRARGPPAIAVPDDISLI</sequence>
<feature type="region of interest" description="Disordered" evidence="1">
    <location>
        <begin position="85"/>
        <end position="108"/>
    </location>
</feature>